<gene>
    <name evidence="2" type="ORF">GJ700_05955</name>
</gene>
<dbReference type="Proteomes" id="UP000446768">
    <property type="component" value="Unassembled WGS sequence"/>
</dbReference>
<evidence type="ECO:0000313" key="2">
    <source>
        <dbReference type="EMBL" id="MRV71263.1"/>
    </source>
</evidence>
<proteinExistence type="predicted"/>
<feature type="domain" description="Transcription regulator PadR N-terminal" evidence="1">
    <location>
        <begin position="11"/>
        <end position="79"/>
    </location>
</feature>
<dbReference type="InterPro" id="IPR036388">
    <property type="entry name" value="WH-like_DNA-bd_sf"/>
</dbReference>
<evidence type="ECO:0000313" key="3">
    <source>
        <dbReference type="Proteomes" id="UP000446768"/>
    </source>
</evidence>
<dbReference type="InterPro" id="IPR005149">
    <property type="entry name" value="Tscrpt_reg_PadR_N"/>
</dbReference>
<keyword evidence="3" id="KW-1185">Reference proteome</keyword>
<organism evidence="2 3">
    <name type="scientific">Pseudoduganella rivuli</name>
    <dbReference type="NCBI Taxonomy" id="2666085"/>
    <lineage>
        <taxon>Bacteria</taxon>
        <taxon>Pseudomonadati</taxon>
        <taxon>Pseudomonadota</taxon>
        <taxon>Betaproteobacteria</taxon>
        <taxon>Burkholderiales</taxon>
        <taxon>Oxalobacteraceae</taxon>
        <taxon>Telluria group</taxon>
        <taxon>Pseudoduganella</taxon>
    </lineage>
</organism>
<evidence type="ECO:0000259" key="1">
    <source>
        <dbReference type="Pfam" id="PF03551"/>
    </source>
</evidence>
<name>A0A7X2IK99_9BURK</name>
<protein>
    <submittedName>
        <fullName evidence="2">PadR family transcriptional regulator</fullName>
    </submittedName>
</protein>
<reference evidence="2 3" key="1">
    <citation type="submission" date="2019-11" db="EMBL/GenBank/DDBJ databases">
        <title>Novel species isolated from a subtropical stream in China.</title>
        <authorList>
            <person name="Lu H."/>
        </authorList>
    </citation>
    <scope>NUCLEOTIDE SEQUENCE [LARGE SCALE GENOMIC DNA]</scope>
    <source>
        <strain evidence="2 3">FT92W</strain>
    </source>
</reference>
<dbReference type="Gene3D" id="1.10.10.10">
    <property type="entry name" value="Winged helix-like DNA-binding domain superfamily/Winged helix DNA-binding domain"/>
    <property type="match status" value="1"/>
</dbReference>
<dbReference type="Pfam" id="PF03551">
    <property type="entry name" value="PadR"/>
    <property type="match status" value="1"/>
</dbReference>
<dbReference type="EMBL" id="WKJJ01000003">
    <property type="protein sequence ID" value="MRV71263.1"/>
    <property type="molecule type" value="Genomic_DNA"/>
</dbReference>
<dbReference type="AlphaFoldDB" id="A0A7X2IK99"/>
<accession>A0A7X2IK99</accession>
<comment type="caution">
    <text evidence="2">The sequence shown here is derived from an EMBL/GenBank/DDBJ whole genome shotgun (WGS) entry which is preliminary data.</text>
</comment>
<dbReference type="PANTHER" id="PTHR43252:SF7">
    <property type="entry name" value="TRANSCRIPTIONAL REGULATOR YQJI"/>
    <property type="match status" value="1"/>
</dbReference>
<dbReference type="SUPFAM" id="SSF46785">
    <property type="entry name" value="Winged helix' DNA-binding domain"/>
    <property type="match status" value="1"/>
</dbReference>
<dbReference type="PANTHER" id="PTHR43252">
    <property type="entry name" value="TRANSCRIPTIONAL REGULATOR YQJI"/>
    <property type="match status" value="1"/>
</dbReference>
<sequence length="145" mass="15699">MFDSGAMRYVVLQLISEKPRHGYEIIKELETRAGGSYTPSPGAIYPLLSMLHDMGHVSISPDGAKKLHTITPEGQAFLDENRQMVDAMMARLSEPGVGGGDIRALMHALKEAVIGRARDGSATETRLEAIRAILRKAAADINALD</sequence>
<dbReference type="InterPro" id="IPR036390">
    <property type="entry name" value="WH_DNA-bd_sf"/>
</dbReference>